<feature type="domain" description="VOC" evidence="1">
    <location>
        <begin position="36"/>
        <end position="154"/>
    </location>
</feature>
<accession>A0A9W4FGA2</accession>
<evidence type="ECO:0000313" key="3">
    <source>
        <dbReference type="Proteomes" id="UP000465785"/>
    </source>
</evidence>
<dbReference type="AlphaFoldDB" id="A0A9W4FGA2"/>
<dbReference type="SUPFAM" id="SSF54593">
    <property type="entry name" value="Glyoxalase/Bleomycin resistance protein/Dihydroxybiphenyl dioxygenase"/>
    <property type="match status" value="2"/>
</dbReference>
<dbReference type="Proteomes" id="UP000465785">
    <property type="component" value="Chromosome"/>
</dbReference>
<dbReference type="PANTHER" id="PTHR33993">
    <property type="entry name" value="GLYOXALASE-RELATED"/>
    <property type="match status" value="1"/>
</dbReference>
<sequence>MVCIGDWMSPPGRLRDRPTISKETIVPVRTSAPVGAPIWIDLASSDVNRSKEFYAGVFGWTFESSGPEFGGYTNAFCNGKPVAGLNFNDPQWNVPDAWATYLHTTDAKATLEKAVAAGGVACAEGPPEPMQIGDRGWMGMLSDPTGAFVGLWQPAGHRGFEVVNGNGAPTYFQLTTREYGKALDFYREVFDWNIETVSDTDEFRYSTANFDGEALLGVMAMDVEPSWFFFLGADDVDKTVQLVLDNGGSVIRDAEDTPYGRLASVADSTGAGFNLSSLD</sequence>
<dbReference type="PANTHER" id="PTHR33993:SF10">
    <property type="entry name" value="CONSERVED PROTEIN"/>
    <property type="match status" value="1"/>
</dbReference>
<keyword evidence="3" id="KW-1185">Reference proteome</keyword>
<dbReference type="KEGG" id="mgau:MGALJ_34750"/>
<dbReference type="InterPro" id="IPR004360">
    <property type="entry name" value="Glyas_Fos-R_dOase_dom"/>
</dbReference>
<dbReference type="InterPro" id="IPR037523">
    <property type="entry name" value="VOC_core"/>
</dbReference>
<reference evidence="2 3" key="1">
    <citation type="journal article" date="2019" name="Emerg. Microbes Infect.">
        <title>Comprehensive subspecies identification of 175 nontuberculous mycobacteria species based on 7547 genomic profiles.</title>
        <authorList>
            <person name="Matsumoto Y."/>
            <person name="Kinjo T."/>
            <person name="Motooka D."/>
            <person name="Nabeya D."/>
            <person name="Jung N."/>
            <person name="Uechi K."/>
            <person name="Horii T."/>
            <person name="Iida T."/>
            <person name="Fujita J."/>
            <person name="Nakamura S."/>
        </authorList>
    </citation>
    <scope>NUCLEOTIDE SEQUENCE [LARGE SCALE GENOMIC DNA]</scope>
    <source>
        <strain evidence="2 3">JCM 6399</strain>
    </source>
</reference>
<dbReference type="InterPro" id="IPR029068">
    <property type="entry name" value="Glyas_Bleomycin-R_OHBP_Dase"/>
</dbReference>
<evidence type="ECO:0000313" key="2">
    <source>
        <dbReference type="EMBL" id="BBY93806.1"/>
    </source>
</evidence>
<dbReference type="CDD" id="cd07247">
    <property type="entry name" value="SgaA_N_like"/>
    <property type="match status" value="2"/>
</dbReference>
<organism evidence="2 3">
    <name type="scientific">Mycobacterium gallinarum</name>
    <dbReference type="NCBI Taxonomy" id="39689"/>
    <lineage>
        <taxon>Bacteria</taxon>
        <taxon>Bacillati</taxon>
        <taxon>Actinomycetota</taxon>
        <taxon>Actinomycetes</taxon>
        <taxon>Mycobacteriales</taxon>
        <taxon>Mycobacteriaceae</taxon>
        <taxon>Mycobacterium</taxon>
    </lineage>
</organism>
<dbReference type="InterPro" id="IPR052164">
    <property type="entry name" value="Anthracycline_SecMetBiosynth"/>
</dbReference>
<protein>
    <recommendedName>
        <fullName evidence="1">VOC domain-containing protein</fullName>
    </recommendedName>
</protein>
<evidence type="ECO:0000259" key="1">
    <source>
        <dbReference type="PROSITE" id="PS51819"/>
    </source>
</evidence>
<gene>
    <name evidence="2" type="ORF">MGALJ_34750</name>
</gene>
<dbReference type="EMBL" id="AP022601">
    <property type="protein sequence ID" value="BBY93806.1"/>
    <property type="molecule type" value="Genomic_DNA"/>
</dbReference>
<name>A0A9W4FGA2_9MYCO</name>
<dbReference type="PROSITE" id="PS51819">
    <property type="entry name" value="VOC"/>
    <property type="match status" value="1"/>
</dbReference>
<dbReference type="Gene3D" id="3.10.180.10">
    <property type="entry name" value="2,3-Dihydroxybiphenyl 1,2-Dioxygenase, domain 1"/>
    <property type="match status" value="2"/>
</dbReference>
<dbReference type="Pfam" id="PF00903">
    <property type="entry name" value="Glyoxalase"/>
    <property type="match status" value="2"/>
</dbReference>
<proteinExistence type="predicted"/>